<keyword evidence="2" id="KW-1185">Reference proteome</keyword>
<dbReference type="GeneID" id="24164367"/>
<dbReference type="RefSeq" id="XP_004445734.1">
    <property type="nucleotide sequence ID" value="XM_004445677.1"/>
</dbReference>
<reference evidence="2" key="2">
    <citation type="journal article" date="2010" name="Genome Res.">
        <title>Population genomic sequencing of Coccidioides fungi reveals recent hybridization and transposon control.</title>
        <authorList>
            <person name="Neafsey D.E."/>
            <person name="Barker B.M."/>
            <person name="Sharpton T.J."/>
            <person name="Stajich J.E."/>
            <person name="Park D.J."/>
            <person name="Whiston E."/>
            <person name="Hung C.-Y."/>
            <person name="McMahan C."/>
            <person name="White J."/>
            <person name="Sykes S."/>
            <person name="Heiman D."/>
            <person name="Young S."/>
            <person name="Zeng Q."/>
            <person name="Abouelleil A."/>
            <person name="Aftuck L."/>
            <person name="Bessette D."/>
            <person name="Brown A."/>
            <person name="FitzGerald M."/>
            <person name="Lui A."/>
            <person name="Macdonald J.P."/>
            <person name="Priest M."/>
            <person name="Orbach M.J."/>
            <person name="Galgiani J.N."/>
            <person name="Kirkland T.N."/>
            <person name="Cole G.T."/>
            <person name="Birren B.W."/>
            <person name="Henn M.R."/>
            <person name="Taylor J.W."/>
            <person name="Rounsley S.D."/>
        </authorList>
    </citation>
    <scope>GENOME REANNOTATION</scope>
    <source>
        <strain evidence="2">RS</strain>
    </source>
</reference>
<dbReference type="InParanoid" id="A0A0D8JSY7"/>
<protein>
    <submittedName>
        <fullName evidence="1">Uncharacterized protein</fullName>
    </submittedName>
</protein>
<gene>
    <name evidence="1" type="ORF">CIMG_12740</name>
</gene>
<organism evidence="1 2">
    <name type="scientific">Coccidioides immitis (strain RS)</name>
    <name type="common">Valley fever fungus</name>
    <dbReference type="NCBI Taxonomy" id="246410"/>
    <lineage>
        <taxon>Eukaryota</taxon>
        <taxon>Fungi</taxon>
        <taxon>Dikarya</taxon>
        <taxon>Ascomycota</taxon>
        <taxon>Pezizomycotina</taxon>
        <taxon>Eurotiomycetes</taxon>
        <taxon>Eurotiomycetidae</taxon>
        <taxon>Onygenales</taxon>
        <taxon>Onygenaceae</taxon>
        <taxon>Coccidioides</taxon>
    </lineage>
</organism>
<dbReference type="EMBL" id="GG704911">
    <property type="protein sequence ID" value="KJF60091.1"/>
    <property type="molecule type" value="Genomic_DNA"/>
</dbReference>
<accession>A0A0D8JSY7</accession>
<dbReference type="VEuPathDB" id="FungiDB:CIMG_12740"/>
<evidence type="ECO:0000313" key="2">
    <source>
        <dbReference type="Proteomes" id="UP000001261"/>
    </source>
</evidence>
<sequence length="151" mass="16528">MAAEIFRTRTRKRQIIFGGSNRRATLVCAKLAAVLHLAARNTVLFPAGINVSWLTFAGKRKVAGPQYSTAGRGILWLKLLMIASSDRYICIGILITLDRGAWEKADQSRNRQTTGRDLFCSTLARGIREILAGKASSPDSDGLHARMIKAA</sequence>
<evidence type="ECO:0000313" key="1">
    <source>
        <dbReference type="EMBL" id="KJF60091.1"/>
    </source>
</evidence>
<dbReference type="AlphaFoldDB" id="A0A0D8JSY7"/>
<proteinExistence type="predicted"/>
<dbReference type="KEGG" id="cim:CIMG_12740"/>
<name>A0A0D8JSY7_COCIM</name>
<dbReference type="Proteomes" id="UP000001261">
    <property type="component" value="Unassembled WGS sequence"/>
</dbReference>
<reference evidence="2" key="1">
    <citation type="journal article" date="2009" name="Genome Res.">
        <title>Comparative genomic analyses of the human fungal pathogens Coccidioides and their relatives.</title>
        <authorList>
            <person name="Sharpton T.J."/>
            <person name="Stajich J.E."/>
            <person name="Rounsley S.D."/>
            <person name="Gardner M.J."/>
            <person name="Wortman J.R."/>
            <person name="Jordar V.S."/>
            <person name="Maiti R."/>
            <person name="Kodira C.D."/>
            <person name="Neafsey D.E."/>
            <person name="Zeng Q."/>
            <person name="Hung C.-Y."/>
            <person name="McMahan C."/>
            <person name="Muszewska A."/>
            <person name="Grynberg M."/>
            <person name="Mandel M.A."/>
            <person name="Kellner E.M."/>
            <person name="Barker B.M."/>
            <person name="Galgiani J.N."/>
            <person name="Orbach M.J."/>
            <person name="Kirkland T.N."/>
            <person name="Cole G.T."/>
            <person name="Henn M.R."/>
            <person name="Birren B.W."/>
            <person name="Taylor J.W."/>
        </authorList>
    </citation>
    <scope>NUCLEOTIDE SEQUENCE [LARGE SCALE GENOMIC DNA]</scope>
    <source>
        <strain evidence="2">RS</strain>
    </source>
</reference>